<evidence type="ECO:0000313" key="4">
    <source>
        <dbReference type="Proteomes" id="UP000245911"/>
    </source>
</evidence>
<dbReference type="AlphaFoldDB" id="A0A2T8HPA3"/>
<keyword evidence="4" id="KW-1185">Reference proteome</keyword>
<dbReference type="InterPro" id="IPR005064">
    <property type="entry name" value="BUG"/>
</dbReference>
<dbReference type="Pfam" id="PF03401">
    <property type="entry name" value="TctC"/>
    <property type="match status" value="1"/>
</dbReference>
<keyword evidence="2" id="KW-0472">Membrane</keyword>
<name>A0A2T8HPA3_9RHOB</name>
<dbReference type="PANTHER" id="PTHR42928:SF5">
    <property type="entry name" value="BLR1237 PROTEIN"/>
    <property type="match status" value="1"/>
</dbReference>
<accession>A0A2T8HPA3</accession>
<organism evidence="3 4">
    <name type="scientific">Pararhodobacter oceanensis</name>
    <dbReference type="NCBI Taxonomy" id="2172121"/>
    <lineage>
        <taxon>Bacteria</taxon>
        <taxon>Pseudomonadati</taxon>
        <taxon>Pseudomonadota</taxon>
        <taxon>Alphaproteobacteria</taxon>
        <taxon>Rhodobacterales</taxon>
        <taxon>Paracoccaceae</taxon>
        <taxon>Pararhodobacter</taxon>
    </lineage>
</organism>
<feature type="transmembrane region" description="Helical" evidence="2">
    <location>
        <begin position="37"/>
        <end position="57"/>
    </location>
</feature>
<protein>
    <submittedName>
        <fullName evidence="3">Tripartite tricarboxylate transporter substrate binding protein</fullName>
    </submittedName>
</protein>
<keyword evidence="2" id="KW-1133">Transmembrane helix</keyword>
<dbReference type="Gene3D" id="3.40.190.10">
    <property type="entry name" value="Periplasmic binding protein-like II"/>
    <property type="match status" value="1"/>
</dbReference>
<evidence type="ECO:0000313" key="3">
    <source>
        <dbReference type="EMBL" id="PVH27250.1"/>
    </source>
</evidence>
<comment type="caution">
    <text evidence="3">The sequence shown here is derived from an EMBL/GenBank/DDBJ whole genome shotgun (WGS) entry which is preliminary data.</text>
</comment>
<dbReference type="Gene3D" id="3.40.190.150">
    <property type="entry name" value="Bordetella uptake gene, domain 1"/>
    <property type="match status" value="1"/>
</dbReference>
<dbReference type="InterPro" id="IPR042100">
    <property type="entry name" value="Bug_dom1"/>
</dbReference>
<sequence>MCIHTNLAPQAKPRIINKTNPNTQGDYMLGTKKYGRLCNFTLAAALLIGVAAAPAVAQSFPDEPITVVVAWPAGGGHDTVTRLVTEHLSQELSTSVVVTNVPGAAGANGVRQVEEADADGYTLGVLGVHATAQSYMNANATDLINLDPLAVINIEPAALAVRRDTGIDSFEAFLEYAHNQPGGIINGNDSPGGFSFLNAAFIESYFEIELTKVPYQGYAPTVAALVSGEVMSTTLPVPMLADLHDSETIQILGVAATERHFRVPEVPTFAEMGYDYVMTDYVMVFGPRGIEDERRATLETALLAAMEQEAFQERGRAMGLMLSPGGAEAAVELMRSMDDLIYPVMQDADLVSTRER</sequence>
<proteinExistence type="inferred from homology"/>
<dbReference type="EMBL" id="QDKM01000019">
    <property type="protein sequence ID" value="PVH27250.1"/>
    <property type="molecule type" value="Genomic_DNA"/>
</dbReference>
<reference evidence="3 4" key="1">
    <citation type="submission" date="2018-04" db="EMBL/GenBank/DDBJ databases">
        <title>Pararhodobacter oceanense sp. nov., isolated from marine intertidal sediment.</title>
        <authorList>
            <person name="Wang X.-L."/>
            <person name="Du Z.-J."/>
        </authorList>
    </citation>
    <scope>NUCLEOTIDE SEQUENCE [LARGE SCALE GENOMIC DNA]</scope>
    <source>
        <strain evidence="3 4">AM505</strain>
    </source>
</reference>
<dbReference type="Proteomes" id="UP000245911">
    <property type="component" value="Unassembled WGS sequence"/>
</dbReference>
<dbReference type="PANTHER" id="PTHR42928">
    <property type="entry name" value="TRICARBOXYLATE-BINDING PROTEIN"/>
    <property type="match status" value="1"/>
</dbReference>
<evidence type="ECO:0000256" key="2">
    <source>
        <dbReference type="SAM" id="Phobius"/>
    </source>
</evidence>
<dbReference type="CDD" id="cd07012">
    <property type="entry name" value="PBP2_Bug_TTT"/>
    <property type="match status" value="1"/>
</dbReference>
<gene>
    <name evidence="3" type="ORF">DDE20_18515</name>
</gene>
<keyword evidence="2" id="KW-0812">Transmembrane</keyword>
<evidence type="ECO:0000256" key="1">
    <source>
        <dbReference type="ARBA" id="ARBA00006987"/>
    </source>
</evidence>
<comment type="similarity">
    <text evidence="1">Belongs to the UPF0065 (bug) family.</text>
</comment>
<dbReference type="OrthoDB" id="8970543at2"/>